<dbReference type="EMBL" id="JAESWA010000017">
    <property type="protein sequence ID" value="MBL4931005.1"/>
    <property type="molecule type" value="Genomic_DNA"/>
</dbReference>
<feature type="domain" description="Peptidase S55" evidence="1">
    <location>
        <begin position="160"/>
        <end position="390"/>
    </location>
</feature>
<dbReference type="InterPro" id="IPR001478">
    <property type="entry name" value="PDZ"/>
</dbReference>
<dbReference type="Pfam" id="PF13180">
    <property type="entry name" value="PDZ_2"/>
    <property type="match status" value="1"/>
</dbReference>
<sequence>MKNQKKSLKNLVFAPLILLLMVNLNIGSGINKSLFSSTTDNSQMAFLPTDAGLNNKLTSSLDSLTVNKVSLKDSDKIQVYPGGVPVGIKLSSKGVLVVGYSDIQIDENKVVSPAKEEGIEIGDVILRINNEEVEDSQDLIRKVSNSRDDKLDFEISKSGKKINKEITRVKSSVDNKYKIGLWVRDSTAGVGTLTFYDKKTNKYGALGHAIIDGDTNSIIEIKSGSLLKSSIINLRKSEKGSPGELRGIFVEENEPLGTINQNTYCGIFGELKENNQYINNKPMKIALRNEIKEGKAQILTTIDENGPQLYDIEISKLLVQDKPGPKSMIIKVTDPKLLAKTGGIVQGMSGSPIIQNGKLIGAVTHVLINNPEVGYGIYIEWMLQDSDILK</sequence>
<proteinExistence type="predicted"/>
<evidence type="ECO:0000313" key="2">
    <source>
        <dbReference type="EMBL" id="MBL4931005.1"/>
    </source>
</evidence>
<dbReference type="PROSITE" id="PS51494">
    <property type="entry name" value="SPOIVB"/>
    <property type="match status" value="1"/>
</dbReference>
<dbReference type="InterPro" id="IPR036034">
    <property type="entry name" value="PDZ_sf"/>
</dbReference>
<dbReference type="NCBIfam" id="TIGR02860">
    <property type="entry name" value="spore_IV_B"/>
    <property type="match status" value="1"/>
</dbReference>
<dbReference type="Pfam" id="PF05580">
    <property type="entry name" value="Peptidase_S55"/>
    <property type="match status" value="1"/>
</dbReference>
<dbReference type="SMART" id="SM00228">
    <property type="entry name" value="PDZ"/>
    <property type="match status" value="1"/>
</dbReference>
<evidence type="ECO:0000313" key="3">
    <source>
        <dbReference type="Proteomes" id="UP000623681"/>
    </source>
</evidence>
<comment type="caution">
    <text evidence="2">The sequence shown here is derived from an EMBL/GenBank/DDBJ whole genome shotgun (WGS) entry which is preliminary data.</text>
</comment>
<dbReference type="GO" id="GO:0016787">
    <property type="term" value="F:hydrolase activity"/>
    <property type="evidence" value="ECO:0007669"/>
    <property type="project" value="UniProtKB-KW"/>
</dbReference>
<dbReference type="Gene3D" id="2.30.42.10">
    <property type="match status" value="1"/>
</dbReference>
<keyword evidence="3" id="KW-1185">Reference proteome</keyword>
<protein>
    <submittedName>
        <fullName evidence="2">SpoIVB peptidase</fullName>
        <ecNumber evidence="2">3.4.21.116</ecNumber>
    </submittedName>
</protein>
<dbReference type="InterPro" id="IPR014219">
    <property type="entry name" value="SpoIVB"/>
</dbReference>
<evidence type="ECO:0000259" key="1">
    <source>
        <dbReference type="PROSITE" id="PS51494"/>
    </source>
</evidence>
<dbReference type="InterPro" id="IPR008763">
    <property type="entry name" value="Peptidase_S55"/>
</dbReference>
<accession>A0A937K4B1</accession>
<dbReference type="Proteomes" id="UP000623681">
    <property type="component" value="Unassembled WGS sequence"/>
</dbReference>
<name>A0A937K4B1_9CLOT</name>
<dbReference type="SUPFAM" id="SSF50494">
    <property type="entry name" value="Trypsin-like serine proteases"/>
    <property type="match status" value="1"/>
</dbReference>
<dbReference type="SUPFAM" id="SSF50156">
    <property type="entry name" value="PDZ domain-like"/>
    <property type="match status" value="1"/>
</dbReference>
<dbReference type="InterPro" id="IPR009003">
    <property type="entry name" value="Peptidase_S1_PA"/>
</dbReference>
<dbReference type="AlphaFoldDB" id="A0A937K4B1"/>
<dbReference type="RefSeq" id="WP_202766380.1">
    <property type="nucleotide sequence ID" value="NZ_JAESWA010000017.1"/>
</dbReference>
<keyword evidence="2" id="KW-0378">Hydrolase</keyword>
<dbReference type="EC" id="3.4.21.116" evidence="2"/>
<gene>
    <name evidence="2" type="primary">spoIVB</name>
    <name evidence="2" type="ORF">JK634_04245</name>
</gene>
<reference evidence="2" key="1">
    <citation type="submission" date="2021-01" db="EMBL/GenBank/DDBJ databases">
        <title>Genome public.</title>
        <authorList>
            <person name="Liu C."/>
            <person name="Sun Q."/>
        </authorList>
    </citation>
    <scope>NUCLEOTIDE SEQUENCE</scope>
    <source>
        <strain evidence="2">YIM B02565</strain>
    </source>
</reference>
<organism evidence="2 3">
    <name type="scientific">Clostridium paridis</name>
    <dbReference type="NCBI Taxonomy" id="2803863"/>
    <lineage>
        <taxon>Bacteria</taxon>
        <taxon>Bacillati</taxon>
        <taxon>Bacillota</taxon>
        <taxon>Clostridia</taxon>
        <taxon>Eubacteriales</taxon>
        <taxon>Clostridiaceae</taxon>
        <taxon>Clostridium</taxon>
    </lineage>
</organism>